<evidence type="ECO:0000313" key="2">
    <source>
        <dbReference type="EMBL" id="KFI95057.1"/>
    </source>
</evidence>
<dbReference type="InterPro" id="IPR006938">
    <property type="entry name" value="DUF624"/>
</dbReference>
<dbReference type="Proteomes" id="UP000029033">
    <property type="component" value="Unassembled WGS sequence"/>
</dbReference>
<reference evidence="2 3" key="1">
    <citation type="submission" date="2014-03" db="EMBL/GenBank/DDBJ databases">
        <title>Genomics of Bifidobacteria.</title>
        <authorList>
            <person name="Ventura M."/>
            <person name="Milani C."/>
            <person name="Lugli G.A."/>
        </authorList>
    </citation>
    <scope>NUCLEOTIDE SEQUENCE [LARGE SCALE GENOMIC DNA]</scope>
    <source>
        <strain evidence="2 3">LMG 21589</strain>
    </source>
</reference>
<dbReference type="RefSeq" id="WP_033516973.1">
    <property type="nucleotide sequence ID" value="NZ_CAJPMS010000008.1"/>
</dbReference>
<feature type="transmembrane region" description="Helical" evidence="1">
    <location>
        <begin position="20"/>
        <end position="47"/>
    </location>
</feature>
<dbReference type="GeneID" id="85165863"/>
<evidence type="ECO:0000313" key="3">
    <source>
        <dbReference type="Proteomes" id="UP000029033"/>
    </source>
</evidence>
<comment type="caution">
    <text evidence="2">The sequence shown here is derived from an EMBL/GenBank/DDBJ whole genome shotgun (WGS) entry which is preliminary data.</text>
</comment>
<protein>
    <submittedName>
        <fullName evidence="2">Putative integral membrane protein</fullName>
    </submittedName>
</protein>
<dbReference type="Pfam" id="PF04854">
    <property type="entry name" value="DUF624"/>
    <property type="match status" value="1"/>
</dbReference>
<name>A0A087DHQ7_9BIFI</name>
<organism evidence="2 3">
    <name type="scientific">Bifidobacterium scardovii</name>
    <dbReference type="NCBI Taxonomy" id="158787"/>
    <lineage>
        <taxon>Bacteria</taxon>
        <taxon>Bacillati</taxon>
        <taxon>Actinomycetota</taxon>
        <taxon>Actinomycetes</taxon>
        <taxon>Bifidobacteriales</taxon>
        <taxon>Bifidobacteriaceae</taxon>
        <taxon>Bifidobacterium</taxon>
    </lineage>
</organism>
<keyword evidence="1" id="KW-1133">Transmembrane helix</keyword>
<keyword evidence="1" id="KW-0812">Transmembrane</keyword>
<accession>A0A087DHQ7</accession>
<feature type="transmembrane region" description="Helical" evidence="1">
    <location>
        <begin position="178"/>
        <end position="198"/>
    </location>
</feature>
<keyword evidence="3" id="KW-1185">Reference proteome</keyword>
<dbReference type="OrthoDB" id="4420878at2"/>
<dbReference type="eggNOG" id="COG5578">
    <property type="taxonomic scope" value="Bacteria"/>
</dbReference>
<feature type="transmembrane region" description="Helical" evidence="1">
    <location>
        <begin position="80"/>
        <end position="98"/>
    </location>
</feature>
<feature type="transmembrane region" description="Helical" evidence="1">
    <location>
        <begin position="110"/>
        <end position="129"/>
    </location>
</feature>
<feature type="transmembrane region" description="Helical" evidence="1">
    <location>
        <begin position="149"/>
        <end position="172"/>
    </location>
</feature>
<gene>
    <name evidence="2" type="ORF">BSCA_0874</name>
</gene>
<keyword evidence="1" id="KW-0472">Membrane</keyword>
<dbReference type="STRING" id="158787.BSCA_0874"/>
<proteinExistence type="predicted"/>
<dbReference type="EMBL" id="JGZO01000004">
    <property type="protein sequence ID" value="KFI95057.1"/>
    <property type="molecule type" value="Genomic_DNA"/>
</dbReference>
<evidence type="ECO:0000256" key="1">
    <source>
        <dbReference type="SAM" id="Phobius"/>
    </source>
</evidence>
<dbReference type="AlphaFoldDB" id="A0A087DHQ7"/>
<sequence>MSNMSRFFDQNNLFFRFMGVVGDLILLNLLTLLCCLPVITAGSSLTAMHAVLWRMVRHEETYVARDFLTRFRRDFRQATLSWLGFLLAGAIMAVDAWASPSLPGHLRLPMLAFLAIVGTALAALAQWYFPMLSRYENTIAGHVRNAASLAVGCFPRTLCMLAVLAAFAAAYLMYFIQAVPFLVILGIALPEYCCAWIYDPVFRRLDGDVDARYRPVRGK</sequence>